<proteinExistence type="predicted"/>
<protein>
    <submittedName>
        <fullName evidence="2">Flagellin N-methylase</fullName>
    </submittedName>
</protein>
<accession>A0ABX5YWC6</accession>
<sequence>MYRSWQMYFLNSGMGSSDFAGCDDKSGRVVWFDSRLSDPDVKRVLGDRFKPFLIISRSSVRIRSQMGICDSCHSGCCRSFAVPISGADIHQFTQYQNKNFWDFACRWEDSEGLISRNLAPHFFFEDAPDVPFVICLKHIPSVSFPGTTKCRFLMECLPDDDHPKGLGRCSIYHSRPHTCRSFPAKLNDDSELAILYEIPTNGRNGEPAYDLCPRQWTPADLDPNETIQSLVVAKYEMTFFKKIAVIWNQNPGPWNSFPEFINIIYANRISSGQVGNSSQDQSPDDSESLSNAA</sequence>
<dbReference type="EMBL" id="CP042910">
    <property type="protein sequence ID" value="QEG19942.1"/>
    <property type="molecule type" value="Genomic_DNA"/>
</dbReference>
<keyword evidence="2" id="KW-0969">Cilium</keyword>
<reference evidence="2 3" key="1">
    <citation type="submission" date="2019-08" db="EMBL/GenBank/DDBJ databases">
        <title>Deep-cultivation of Planctomycetes and their phenomic and genomic characterization uncovers novel biology.</title>
        <authorList>
            <person name="Wiegand S."/>
            <person name="Jogler M."/>
            <person name="Boedeker C."/>
            <person name="Pinto D."/>
            <person name="Vollmers J."/>
            <person name="Rivas-Marin E."/>
            <person name="Kohn T."/>
            <person name="Peeters S.H."/>
            <person name="Heuer A."/>
            <person name="Rast P."/>
            <person name="Oberbeckmann S."/>
            <person name="Bunk B."/>
            <person name="Jeske O."/>
            <person name="Meyerdierks A."/>
            <person name="Storesund J.E."/>
            <person name="Kallscheuer N."/>
            <person name="Luecker S."/>
            <person name="Lage O.M."/>
            <person name="Pohl T."/>
            <person name="Merkel B.J."/>
            <person name="Hornburger P."/>
            <person name="Mueller R.-W."/>
            <person name="Bruemmer F."/>
            <person name="Labrenz M."/>
            <person name="Spormann A.M."/>
            <person name="Op den Camp H."/>
            <person name="Overmann J."/>
            <person name="Amann R."/>
            <person name="Jetten M.S.M."/>
            <person name="Mascher T."/>
            <person name="Medema M.H."/>
            <person name="Devos D.P."/>
            <person name="Kaster A.-K."/>
            <person name="Ovreas L."/>
            <person name="Rohde M."/>
            <person name="Galperin M.Y."/>
            <person name="Jogler C."/>
        </authorList>
    </citation>
    <scope>NUCLEOTIDE SEQUENCE [LARGE SCALE GENOMIC DNA]</scope>
    <source>
        <strain evidence="2 3">DSM 8797</strain>
    </source>
</reference>
<keyword evidence="3" id="KW-1185">Reference proteome</keyword>
<feature type="region of interest" description="Disordered" evidence="1">
    <location>
        <begin position="273"/>
        <end position="293"/>
    </location>
</feature>
<evidence type="ECO:0000313" key="2">
    <source>
        <dbReference type="EMBL" id="QEG19942.1"/>
    </source>
</evidence>
<name>A0ABX5YWC6_9PLAN</name>
<evidence type="ECO:0000256" key="1">
    <source>
        <dbReference type="SAM" id="MobiDB-lite"/>
    </source>
</evidence>
<dbReference type="Proteomes" id="UP000322887">
    <property type="component" value="Chromosome"/>
</dbReference>
<dbReference type="Pfam" id="PF03692">
    <property type="entry name" value="CxxCxxCC"/>
    <property type="match status" value="1"/>
</dbReference>
<organism evidence="2 3">
    <name type="scientific">Gimesia maris</name>
    <dbReference type="NCBI Taxonomy" id="122"/>
    <lineage>
        <taxon>Bacteria</taxon>
        <taxon>Pseudomonadati</taxon>
        <taxon>Planctomycetota</taxon>
        <taxon>Planctomycetia</taxon>
        <taxon>Planctomycetales</taxon>
        <taxon>Planctomycetaceae</taxon>
        <taxon>Gimesia</taxon>
    </lineage>
</organism>
<keyword evidence="2" id="KW-0282">Flagellum</keyword>
<evidence type="ECO:0000313" key="3">
    <source>
        <dbReference type="Proteomes" id="UP000322887"/>
    </source>
</evidence>
<gene>
    <name evidence="2" type="ORF">GmarT_58510</name>
</gene>
<dbReference type="InterPro" id="IPR005358">
    <property type="entry name" value="Puta_zinc/iron-chelating_dom"/>
</dbReference>
<keyword evidence="2" id="KW-0966">Cell projection</keyword>